<comment type="subcellular location">
    <subcellularLocation>
        <location evidence="1">Membrane</location>
        <topology evidence="1">Multi-pass membrane protein</topology>
    </subcellularLocation>
</comment>
<evidence type="ECO:0000259" key="6">
    <source>
        <dbReference type="Pfam" id="PF01699"/>
    </source>
</evidence>
<dbReference type="InterPro" id="IPR004481">
    <property type="entry name" value="K/Na/Ca-exchanger"/>
</dbReference>
<evidence type="ECO:0000256" key="5">
    <source>
        <dbReference type="SAM" id="Phobius"/>
    </source>
</evidence>
<dbReference type="Pfam" id="PF01699">
    <property type="entry name" value="Na_Ca_ex"/>
    <property type="match status" value="2"/>
</dbReference>
<evidence type="ECO:0000256" key="1">
    <source>
        <dbReference type="ARBA" id="ARBA00004141"/>
    </source>
</evidence>
<organism evidence="7 8">
    <name type="scientific">Candidatus Beckwithbacteria bacterium RBG_13_42_9</name>
    <dbReference type="NCBI Taxonomy" id="1797457"/>
    <lineage>
        <taxon>Bacteria</taxon>
        <taxon>Candidatus Beckwithiibacteriota</taxon>
    </lineage>
</organism>
<dbReference type="Proteomes" id="UP000177006">
    <property type="component" value="Unassembled WGS sequence"/>
</dbReference>
<dbReference type="PANTHER" id="PTHR10846:SF8">
    <property type="entry name" value="INNER MEMBRANE PROTEIN YRBG"/>
    <property type="match status" value="1"/>
</dbReference>
<feature type="transmembrane region" description="Helical" evidence="5">
    <location>
        <begin position="112"/>
        <end position="131"/>
    </location>
</feature>
<keyword evidence="2 5" id="KW-0812">Transmembrane</keyword>
<dbReference type="GO" id="GO:0008273">
    <property type="term" value="F:calcium, potassium:sodium antiporter activity"/>
    <property type="evidence" value="ECO:0007669"/>
    <property type="project" value="TreeGrafter"/>
</dbReference>
<feature type="domain" description="Sodium/calcium exchanger membrane region" evidence="6">
    <location>
        <begin position="183"/>
        <end position="325"/>
    </location>
</feature>
<keyword evidence="3 5" id="KW-1133">Transmembrane helix</keyword>
<feature type="transmembrane region" description="Helical" evidence="5">
    <location>
        <begin position="281"/>
        <end position="299"/>
    </location>
</feature>
<protein>
    <recommendedName>
        <fullName evidence="6">Sodium/calcium exchanger membrane region domain-containing protein</fullName>
    </recommendedName>
</protein>
<sequence>MIINSHLITQILSLIFFSFILVKATDITISALNKISRLLRVGAFGLAAFLLALATSLPELFVCLVSALSGNQKISLGVILGSNISNISLVIGGAALIGGGIAIVGDFLRRDIFYAFLAAILPVVLLLDNTLSRLDGLTLFIAYVGFNYLVFHGKPHLEQMAKEGNLVRRFFRRLNFKATEKQIGWLFIGIALLLLAADMVVKSADYLAQHLRLNPLFVGLVFVAMGTTLPELSLEAAAIRKKQVSMVFGNLLGSLVVNSTLILGLTAMIQPVTLDGGLRSYLSGIAIFIFIFGLFWFFVRSKRRLERWEAGILVLAYLLFVLIEFWQNLGF</sequence>
<reference evidence="7 8" key="1">
    <citation type="journal article" date="2016" name="Nat. Commun.">
        <title>Thousands of microbial genomes shed light on interconnected biogeochemical processes in an aquifer system.</title>
        <authorList>
            <person name="Anantharaman K."/>
            <person name="Brown C.T."/>
            <person name="Hug L.A."/>
            <person name="Sharon I."/>
            <person name="Castelle C.J."/>
            <person name="Probst A.J."/>
            <person name="Thomas B.C."/>
            <person name="Singh A."/>
            <person name="Wilkins M.J."/>
            <person name="Karaoz U."/>
            <person name="Brodie E.L."/>
            <person name="Williams K.H."/>
            <person name="Hubbard S.S."/>
            <person name="Banfield J.F."/>
        </authorList>
    </citation>
    <scope>NUCLEOTIDE SEQUENCE [LARGE SCALE GENOMIC DNA]</scope>
</reference>
<dbReference type="AlphaFoldDB" id="A0A1F5E6I1"/>
<feature type="domain" description="Sodium/calcium exchanger membrane region" evidence="6">
    <location>
        <begin position="11"/>
        <end position="151"/>
    </location>
</feature>
<dbReference type="InterPro" id="IPR044880">
    <property type="entry name" value="NCX_ion-bd_dom_sf"/>
</dbReference>
<dbReference type="GO" id="GO:0006874">
    <property type="term" value="P:intracellular calcium ion homeostasis"/>
    <property type="evidence" value="ECO:0007669"/>
    <property type="project" value="TreeGrafter"/>
</dbReference>
<comment type="caution">
    <text evidence="7">The sequence shown here is derived from an EMBL/GenBank/DDBJ whole genome shotgun (WGS) entry which is preliminary data.</text>
</comment>
<name>A0A1F5E6I1_9BACT</name>
<dbReference type="PANTHER" id="PTHR10846">
    <property type="entry name" value="SODIUM/POTASSIUM/CALCIUM EXCHANGER"/>
    <property type="match status" value="1"/>
</dbReference>
<evidence type="ECO:0000313" key="8">
    <source>
        <dbReference type="Proteomes" id="UP000177006"/>
    </source>
</evidence>
<proteinExistence type="predicted"/>
<accession>A0A1F5E6I1</accession>
<evidence type="ECO:0000256" key="2">
    <source>
        <dbReference type="ARBA" id="ARBA00022692"/>
    </source>
</evidence>
<feature type="transmembrane region" description="Helical" evidence="5">
    <location>
        <begin position="43"/>
        <end position="67"/>
    </location>
</feature>
<dbReference type="GO" id="GO:0005886">
    <property type="term" value="C:plasma membrane"/>
    <property type="evidence" value="ECO:0007669"/>
    <property type="project" value="TreeGrafter"/>
</dbReference>
<evidence type="ECO:0000313" key="7">
    <source>
        <dbReference type="EMBL" id="OGD62968.1"/>
    </source>
</evidence>
<evidence type="ECO:0000256" key="4">
    <source>
        <dbReference type="ARBA" id="ARBA00023136"/>
    </source>
</evidence>
<evidence type="ECO:0000256" key="3">
    <source>
        <dbReference type="ARBA" id="ARBA00022989"/>
    </source>
</evidence>
<keyword evidence="4 5" id="KW-0472">Membrane</keyword>
<feature type="transmembrane region" description="Helical" evidence="5">
    <location>
        <begin position="87"/>
        <end position="105"/>
    </location>
</feature>
<dbReference type="GO" id="GO:0005262">
    <property type="term" value="F:calcium channel activity"/>
    <property type="evidence" value="ECO:0007669"/>
    <property type="project" value="TreeGrafter"/>
</dbReference>
<feature type="transmembrane region" description="Helical" evidence="5">
    <location>
        <begin position="137"/>
        <end position="153"/>
    </location>
</feature>
<feature type="transmembrane region" description="Helical" evidence="5">
    <location>
        <begin position="246"/>
        <end position="269"/>
    </location>
</feature>
<feature type="transmembrane region" description="Helical" evidence="5">
    <location>
        <begin position="213"/>
        <end position="234"/>
    </location>
</feature>
<dbReference type="Gene3D" id="1.20.1420.30">
    <property type="entry name" value="NCX, central ion-binding region"/>
    <property type="match status" value="1"/>
</dbReference>
<dbReference type="InterPro" id="IPR004837">
    <property type="entry name" value="NaCa_Exmemb"/>
</dbReference>
<feature type="transmembrane region" description="Helical" evidence="5">
    <location>
        <begin position="6"/>
        <end position="22"/>
    </location>
</feature>
<dbReference type="EMBL" id="MEZK01000014">
    <property type="protein sequence ID" value="OGD62968.1"/>
    <property type="molecule type" value="Genomic_DNA"/>
</dbReference>
<feature type="transmembrane region" description="Helical" evidence="5">
    <location>
        <begin position="183"/>
        <end position="201"/>
    </location>
</feature>
<feature type="transmembrane region" description="Helical" evidence="5">
    <location>
        <begin position="311"/>
        <end position="329"/>
    </location>
</feature>
<gene>
    <name evidence="7" type="ORF">A2160_04355</name>
</gene>